<dbReference type="PANTHER" id="PTHR12804:SF0">
    <property type="entry name" value="SIGNAL PEPTIDASE COMPLEX SUBUNIT 3"/>
    <property type="match status" value="1"/>
</dbReference>
<evidence type="ECO:0000256" key="7">
    <source>
        <dbReference type="ARBA" id="ARBA00023136"/>
    </source>
</evidence>
<comment type="similarity">
    <text evidence="2">Belongs to the SPCS3 family.</text>
</comment>
<evidence type="ECO:0000256" key="9">
    <source>
        <dbReference type="SAM" id="MobiDB-lite"/>
    </source>
</evidence>
<keyword evidence="5" id="KW-0735">Signal-anchor</keyword>
<evidence type="ECO:0000256" key="3">
    <source>
        <dbReference type="ARBA" id="ARBA00022692"/>
    </source>
</evidence>
<dbReference type="Pfam" id="PF04573">
    <property type="entry name" value="SPC22"/>
    <property type="match status" value="1"/>
</dbReference>
<dbReference type="InterPro" id="IPR007653">
    <property type="entry name" value="SPC3"/>
</dbReference>
<reference evidence="11 12" key="1">
    <citation type="submission" date="2024-10" db="EMBL/GenBank/DDBJ databases">
        <title>Updated reference genomes for cyclostephanoid diatoms.</title>
        <authorList>
            <person name="Roberts W.R."/>
            <person name="Alverson A.J."/>
        </authorList>
    </citation>
    <scope>NUCLEOTIDE SEQUENCE [LARGE SCALE GENOMIC DNA]</scope>
    <source>
        <strain evidence="11 12">AJA010-31</strain>
    </source>
</reference>
<proteinExistence type="inferred from homology"/>
<dbReference type="Proteomes" id="UP001530400">
    <property type="component" value="Unassembled WGS sequence"/>
</dbReference>
<dbReference type="PANTHER" id="PTHR12804">
    <property type="entry name" value="MICROSOMAL SIGNAL PEPTIDASE 23 KD SUBUNIT SPC22/23"/>
    <property type="match status" value="1"/>
</dbReference>
<keyword evidence="4" id="KW-0256">Endoplasmic reticulum</keyword>
<organism evidence="11 12">
    <name type="scientific">Cyclotella atomus</name>
    <dbReference type="NCBI Taxonomy" id="382360"/>
    <lineage>
        <taxon>Eukaryota</taxon>
        <taxon>Sar</taxon>
        <taxon>Stramenopiles</taxon>
        <taxon>Ochrophyta</taxon>
        <taxon>Bacillariophyta</taxon>
        <taxon>Coscinodiscophyceae</taxon>
        <taxon>Thalassiosirophycidae</taxon>
        <taxon>Stephanodiscales</taxon>
        <taxon>Stephanodiscaceae</taxon>
        <taxon>Cyclotella</taxon>
    </lineage>
</organism>
<accession>A0ABD3NSL5</accession>
<evidence type="ECO:0000256" key="5">
    <source>
        <dbReference type="ARBA" id="ARBA00022968"/>
    </source>
</evidence>
<protein>
    <recommendedName>
        <fullName evidence="8">Signal peptidase complex subunit 3</fullName>
    </recommendedName>
</protein>
<name>A0ABD3NSL5_9STRA</name>
<evidence type="ECO:0000256" key="4">
    <source>
        <dbReference type="ARBA" id="ARBA00022824"/>
    </source>
</evidence>
<sequence>MEPKPTKDNFEARQILAQISLGIGMPHFQPKTGFSGSPTSSTWHSERAKARSWPKATNASRPSEIKRHKERKEKTRYKNNNMHTVWVRLNAVVFFGLTVLLCLSVLAALSKIGHTRYHQPKIHKLALNQLRSIKNHGGVDRALLSFDLHADMTPAFHWNIKQIFVYVVASYKTDTNPNNKIVLWDRIIEATDPPSAKIIQEENVFVKYGLMDQGAELRGREVQLQLMWDHMPLTGVLYMGEQEKSTTSSFTVPHEYL</sequence>
<evidence type="ECO:0000256" key="10">
    <source>
        <dbReference type="SAM" id="Phobius"/>
    </source>
</evidence>
<evidence type="ECO:0000313" key="11">
    <source>
        <dbReference type="EMBL" id="KAL3778331.1"/>
    </source>
</evidence>
<feature type="transmembrane region" description="Helical" evidence="10">
    <location>
        <begin position="85"/>
        <end position="109"/>
    </location>
</feature>
<evidence type="ECO:0000256" key="6">
    <source>
        <dbReference type="ARBA" id="ARBA00022989"/>
    </source>
</evidence>
<evidence type="ECO:0000313" key="12">
    <source>
        <dbReference type="Proteomes" id="UP001530400"/>
    </source>
</evidence>
<dbReference type="AlphaFoldDB" id="A0ABD3NSL5"/>
<keyword evidence="12" id="KW-1185">Reference proteome</keyword>
<comment type="caution">
    <text evidence="11">The sequence shown here is derived from an EMBL/GenBank/DDBJ whole genome shotgun (WGS) entry which is preliminary data.</text>
</comment>
<dbReference type="EMBL" id="JALLPJ020000992">
    <property type="protein sequence ID" value="KAL3778331.1"/>
    <property type="molecule type" value="Genomic_DNA"/>
</dbReference>
<comment type="subcellular location">
    <subcellularLocation>
        <location evidence="1">Endoplasmic reticulum membrane</location>
        <topology evidence="1">Single-pass type II membrane protein</topology>
    </subcellularLocation>
</comment>
<keyword evidence="3 10" id="KW-0812">Transmembrane</keyword>
<feature type="compositionally biased region" description="Polar residues" evidence="9">
    <location>
        <begin position="32"/>
        <end position="43"/>
    </location>
</feature>
<gene>
    <name evidence="11" type="ORF">ACHAWO_011181</name>
</gene>
<keyword evidence="7 10" id="KW-0472">Membrane</keyword>
<evidence type="ECO:0000256" key="2">
    <source>
        <dbReference type="ARBA" id="ARBA00009289"/>
    </source>
</evidence>
<dbReference type="GO" id="GO:0005789">
    <property type="term" value="C:endoplasmic reticulum membrane"/>
    <property type="evidence" value="ECO:0007669"/>
    <property type="project" value="UniProtKB-SubCell"/>
</dbReference>
<keyword evidence="6 10" id="KW-1133">Transmembrane helix</keyword>
<feature type="region of interest" description="Disordered" evidence="9">
    <location>
        <begin position="30"/>
        <end position="74"/>
    </location>
</feature>
<evidence type="ECO:0000256" key="1">
    <source>
        <dbReference type="ARBA" id="ARBA00004648"/>
    </source>
</evidence>
<evidence type="ECO:0000256" key="8">
    <source>
        <dbReference type="ARBA" id="ARBA00029556"/>
    </source>
</evidence>